<protein>
    <recommendedName>
        <fullName evidence="4">Anaphase-promoting complex subunit 1</fullName>
    </recommendedName>
</protein>
<dbReference type="GO" id="GO:0051301">
    <property type="term" value="P:cell division"/>
    <property type="evidence" value="ECO:0007669"/>
    <property type="project" value="UniProtKB-KW"/>
</dbReference>
<evidence type="ECO:0000256" key="10">
    <source>
        <dbReference type="ARBA" id="ARBA00023306"/>
    </source>
</evidence>
<dbReference type="PANTHER" id="PTHR12827:SF3">
    <property type="entry name" value="ANAPHASE-PROMOTING COMPLEX SUBUNIT 1"/>
    <property type="match status" value="1"/>
</dbReference>
<evidence type="ECO:0000259" key="13">
    <source>
        <dbReference type="Pfam" id="PF18122"/>
    </source>
</evidence>
<evidence type="ECO:0000256" key="2">
    <source>
        <dbReference type="ARBA" id="ARBA00004906"/>
    </source>
</evidence>
<gene>
    <name evidence="16" type="ORF">EZV62_025969</name>
</gene>
<keyword evidence="6" id="KW-0677">Repeat</keyword>
<evidence type="ECO:0000256" key="9">
    <source>
        <dbReference type="ARBA" id="ARBA00023242"/>
    </source>
</evidence>
<sequence length="1889" mass="209342">MSIGVRNLTVLGEFKPFGLIAEALDGKPPDNLPDKYDYFLFDPELVRDRAEVDQNGGGGGCSSSEPSERSDHELFVRGNRIIWTTGSRVFKRFTLPSPVIMVCWCRLGEISEALLCVLQMESLTIYNTSGEVVSITLPRTITSIWPLPFGLLLHAIEGNSPTHLPCSSSSPALAARDISRTRREIGHSPQHSHNFPSAYNHIMKGDSSSMSSHLILSDLLEEPQSTYIEERGKLNIMKDFDERTIWTSEQIPLMASYNKGKMQHSVWVAEVINSNLEVRSAGLSDRVPAGVLPKQFSFRRIWHWKGAKTAASKVFVATDNDAAPVICFLLLEQKKLLSVRLQTVEINNEILFDIKHDMSWSIPAVAAAPVIVTRPRVKMGLLPYADIIILAPDNTLLLYSGEKCLCRYLLPSSMLKGHLSHGLEFSETASVSHDLKIIGLADAVEGRINVIVNNGQMFRCALRRNPSSSLTNDCIASMAEGLSSSLYNYFLALLWGDGGSAYLLESNSNIDAEWDNFCSIIMQMGRKSTLNVQQHLDMVANSSWDFLVNSKFHKNYCKFNFVTGTSSRTSLDVQRSDFPRSSVDGAQISQDSFFSELFTATLDSLHAVYENLKLDNLRKRDLELLADLLCNIAKLLGEECYLDHYIRDFPCLSKKVGICTNAFSSKTPPSIFKWLVNCLQHGYASASISDLPPLICKDGISVVSWARKIVSFYSLLLGDKPMGKKLSSGVYCNIASGSYCSNEELSVLAMVGENFGLQQLDLLPCGVSLPLRHALDKCRESPPTDWPAAAYILLGREDLALSCLAHSCKSKELETQINVNLTSMSTPYMLHLHPVTVTSTVSDTDGLESTKFEDTDSVDRSMTDGMEHIFNSSTQLRYGRDLRLNEVRRLLCSSRLVAIQTSANANPSVSDQDLQQAQLWHLAQRTTALPLGRGAFTLATRSTLLTEAFTSPKLVLAGRLPAQQNATVNLDPNIRNIQELKTWPEFHNAVAAGLKLSPLQGKISRTWIEYNKPEEPSVDHAGLILALGLHGHLRALNISDIYKYYDQEHESTTVGLMIGLAASYRGAMQPSISKSLYVHIPARHPRSVELEVQPIFQSAALMSVGLLYEGSAHPQTMQILLSEIGRRSGGDNVLEREGHAVSAGFALGLVALGQGDDALGFTDTMVGRLFHYIGGKEVHNERSHFLSLSTDEHGRSAGQMMDGTMVNVDVTAPGAIIALSLMFLKTESEAIASRLSIPSTHFDLQYVRPDFIMLRVIARNLIMWSRVHPSEEWIQSQIPEIVKSSVKGLRDDTIDIDEMDAETFVQAYVNIVTGACISLGNISRSISALSVVKHPVHGVSRILKVSQYRMLASILQVGLRFAGTKNANVQELLYEYAIFFLNEIKPVSAISGKAFPKGLSRYVDRCTLEICLHLIVLSLSVVMAGSGHLQTFRLLRFLRSRNSQDGHANYGIQMAVSLAIGFLFLGGGMRTFSTSNSSIAALLISLYPRLPTGPNDNRCHLQAFRHMYVLAAEARWIQTVDVDTGLPVYAPLEITVRETEHYSETSFCEVTPCLLPERAILKTVRVCGPRYWPQVIELVPEDKPWWSFGDKNDPFNSGVLYIKRKVGACSYVDDPIGCQSLLSRAMHKVVGLTSLGEYERNTNNNNGLGSVTVDQLVSAFSSDPSLIAFAQLCCDPSWSSRQVPRVLFKFCLYIPLRFDANFQEFCLQVLFECISKDRPALLQVYLSLYTIVGSMADQVTKGNVIVADSLSVSNLKLALAYNEALLKGRLTTSRGGIVQSIFIGSLQKRLEELLKCSERLKNDFGNYLISGKWPDDESDDRENHSAVLLSWYLTWYSIPASSVIKTTVEKIKPKLISSSLVPLLRLLFPTTHMNAIGEIDKLISSSLFR</sequence>
<dbReference type="EMBL" id="VAHF01000012">
    <property type="protein sequence ID" value="TXG50094.1"/>
    <property type="molecule type" value="Genomic_DNA"/>
</dbReference>
<dbReference type="Pfam" id="PF20518">
    <property type="entry name" value="Apc1_MidN"/>
    <property type="match status" value="1"/>
</dbReference>
<dbReference type="GO" id="GO:0070979">
    <property type="term" value="P:protein K11-linked ubiquitination"/>
    <property type="evidence" value="ECO:0007669"/>
    <property type="project" value="TreeGrafter"/>
</dbReference>
<dbReference type="InterPro" id="IPR011989">
    <property type="entry name" value="ARM-like"/>
</dbReference>
<feature type="region of interest" description="Disordered" evidence="11">
    <location>
        <begin position="52"/>
        <end position="71"/>
    </location>
</feature>
<comment type="pathway">
    <text evidence="2">Protein modification; protein ubiquitination.</text>
</comment>
<evidence type="ECO:0000256" key="8">
    <source>
        <dbReference type="ARBA" id="ARBA00022786"/>
    </source>
</evidence>
<dbReference type="GO" id="GO:0060090">
    <property type="term" value="F:molecular adaptor activity"/>
    <property type="evidence" value="ECO:0007669"/>
    <property type="project" value="TreeGrafter"/>
</dbReference>
<evidence type="ECO:0000256" key="1">
    <source>
        <dbReference type="ARBA" id="ARBA00004123"/>
    </source>
</evidence>
<evidence type="ECO:0000256" key="4">
    <source>
        <dbReference type="ARBA" id="ARBA00016070"/>
    </source>
</evidence>
<evidence type="ECO:0000256" key="3">
    <source>
        <dbReference type="ARBA" id="ARBA00010547"/>
    </source>
</evidence>
<dbReference type="Gene3D" id="1.25.10.10">
    <property type="entry name" value="Leucine-rich Repeat Variant"/>
    <property type="match status" value="2"/>
</dbReference>
<dbReference type="InterPro" id="IPR046794">
    <property type="entry name" value="Apc1_MidN"/>
</dbReference>
<keyword evidence="10" id="KW-0131">Cell cycle</keyword>
<comment type="caution">
    <text evidence="16">The sequence shown here is derived from an EMBL/GenBank/DDBJ whole genome shotgun (WGS) entry which is preliminary data.</text>
</comment>
<dbReference type="PANTHER" id="PTHR12827">
    <property type="entry name" value="MEIOTIC CHECKPOINT REGULATOR TSG24 FAMILY MEMBER"/>
    <property type="match status" value="1"/>
</dbReference>
<keyword evidence="17" id="KW-1185">Reference proteome</keyword>
<feature type="domain" description="Anaphase-promoting complex subunit 1 middle" evidence="14">
    <location>
        <begin position="540"/>
        <end position="800"/>
    </location>
</feature>
<name>A0A5C7GZA1_9ROSI</name>
<evidence type="ECO:0000256" key="11">
    <source>
        <dbReference type="SAM" id="MobiDB-lite"/>
    </source>
</evidence>
<dbReference type="InterPro" id="IPR024990">
    <property type="entry name" value="Apc1"/>
</dbReference>
<evidence type="ECO:0000259" key="14">
    <source>
        <dbReference type="Pfam" id="PF20518"/>
    </source>
</evidence>
<dbReference type="GO" id="GO:0005680">
    <property type="term" value="C:anaphase-promoting complex"/>
    <property type="evidence" value="ECO:0007669"/>
    <property type="project" value="InterPro"/>
</dbReference>
<dbReference type="Proteomes" id="UP000323000">
    <property type="component" value="Chromosome 12"/>
</dbReference>
<reference evidence="17" key="1">
    <citation type="journal article" date="2019" name="Gigascience">
        <title>De novo genome assembly of the endangered Acer yangbiense, a plant species with extremely small populations endemic to Yunnan Province, China.</title>
        <authorList>
            <person name="Yang J."/>
            <person name="Wariss H.M."/>
            <person name="Tao L."/>
            <person name="Zhang R."/>
            <person name="Yun Q."/>
            <person name="Hollingsworth P."/>
            <person name="Dao Z."/>
            <person name="Luo G."/>
            <person name="Guo H."/>
            <person name="Ma Y."/>
            <person name="Sun W."/>
        </authorList>
    </citation>
    <scope>NUCLEOTIDE SEQUENCE [LARGE SCALE GENOMIC DNA]</scope>
    <source>
        <strain evidence="17">cv. Malutang</strain>
    </source>
</reference>
<dbReference type="OrthoDB" id="26401at2759"/>
<feature type="domain" description="Anaphase-promoting complex subunit 1 N-terminal" evidence="12">
    <location>
        <begin position="33"/>
        <end position="278"/>
    </location>
</feature>
<feature type="domain" description="Anaphase-promoting complex subunit 1 beta-sandwich" evidence="15">
    <location>
        <begin position="1515"/>
        <end position="1578"/>
    </location>
</feature>
<evidence type="ECO:0000313" key="16">
    <source>
        <dbReference type="EMBL" id="TXG50094.1"/>
    </source>
</evidence>
<dbReference type="FunFam" id="1.25.10.10:FF:000211">
    <property type="entry name" value="Anaphase-promoting complex subunit 1"/>
    <property type="match status" value="1"/>
</dbReference>
<evidence type="ECO:0000313" key="17">
    <source>
        <dbReference type="Proteomes" id="UP000323000"/>
    </source>
</evidence>
<dbReference type="InterPro" id="IPR048971">
    <property type="entry name" value="Apc1_3rd"/>
</dbReference>
<keyword evidence="8" id="KW-0833">Ubl conjugation pathway</keyword>
<organism evidence="16 17">
    <name type="scientific">Acer yangbiense</name>
    <dbReference type="NCBI Taxonomy" id="1000413"/>
    <lineage>
        <taxon>Eukaryota</taxon>
        <taxon>Viridiplantae</taxon>
        <taxon>Streptophyta</taxon>
        <taxon>Embryophyta</taxon>
        <taxon>Tracheophyta</taxon>
        <taxon>Spermatophyta</taxon>
        <taxon>Magnoliopsida</taxon>
        <taxon>eudicotyledons</taxon>
        <taxon>Gunneridae</taxon>
        <taxon>Pentapetalae</taxon>
        <taxon>rosids</taxon>
        <taxon>malvids</taxon>
        <taxon>Sapindales</taxon>
        <taxon>Sapindaceae</taxon>
        <taxon>Hippocastanoideae</taxon>
        <taxon>Acereae</taxon>
        <taxon>Acer</taxon>
    </lineage>
</organism>
<feature type="domain" description="Anaphase-promoting complex subunit 1 C-terminal" evidence="13">
    <location>
        <begin position="1655"/>
        <end position="1839"/>
    </location>
</feature>
<evidence type="ECO:0000256" key="6">
    <source>
        <dbReference type="ARBA" id="ARBA00022737"/>
    </source>
</evidence>
<dbReference type="Pfam" id="PF12859">
    <property type="entry name" value="ANAPC1"/>
    <property type="match status" value="2"/>
</dbReference>
<dbReference type="GO" id="GO:0031145">
    <property type="term" value="P:anaphase-promoting complex-dependent catabolic process"/>
    <property type="evidence" value="ECO:0007669"/>
    <property type="project" value="TreeGrafter"/>
</dbReference>
<proteinExistence type="inferred from homology"/>
<accession>A0A5C7GZA1</accession>
<dbReference type="Pfam" id="PF21282">
    <property type="entry name" value="APC1_3rd"/>
    <property type="match status" value="1"/>
</dbReference>
<evidence type="ECO:0000259" key="12">
    <source>
        <dbReference type="Pfam" id="PF12859"/>
    </source>
</evidence>
<evidence type="ECO:0000259" key="15">
    <source>
        <dbReference type="Pfam" id="PF21282"/>
    </source>
</evidence>
<feature type="domain" description="Anaphase-promoting complex subunit 1 N-terminal" evidence="12">
    <location>
        <begin position="306"/>
        <end position="521"/>
    </location>
</feature>
<keyword evidence="9" id="KW-0539">Nucleus</keyword>
<comment type="similarity">
    <text evidence="3">Belongs to the APC1 family.</text>
</comment>
<evidence type="ECO:0000256" key="5">
    <source>
        <dbReference type="ARBA" id="ARBA00022618"/>
    </source>
</evidence>
<keyword evidence="5" id="KW-0132">Cell division</keyword>
<comment type="subcellular location">
    <subcellularLocation>
        <location evidence="1">Nucleus</location>
    </subcellularLocation>
</comment>
<keyword evidence="7" id="KW-0498">Mitosis</keyword>
<evidence type="ECO:0000256" key="7">
    <source>
        <dbReference type="ARBA" id="ARBA00022776"/>
    </source>
</evidence>
<dbReference type="Pfam" id="PF18122">
    <property type="entry name" value="APC1_C"/>
    <property type="match status" value="1"/>
</dbReference>
<dbReference type="InterPro" id="IPR049255">
    <property type="entry name" value="Apc1_N"/>
</dbReference>
<dbReference type="InterPro" id="IPR041221">
    <property type="entry name" value="APC1_C"/>
</dbReference>
<dbReference type="GO" id="GO:0007091">
    <property type="term" value="P:metaphase/anaphase transition of mitotic cell cycle"/>
    <property type="evidence" value="ECO:0007669"/>
    <property type="project" value="TreeGrafter"/>
</dbReference>